<dbReference type="EMBL" id="CP000155">
    <property type="protein sequence ID" value="ABC32717.1"/>
    <property type="molecule type" value="Genomic_DNA"/>
</dbReference>
<protein>
    <submittedName>
        <fullName evidence="1">Uncharacterized protein</fullName>
    </submittedName>
</protein>
<dbReference type="STRING" id="349521.HCH_06068"/>
<proteinExistence type="predicted"/>
<accession>Q2S9F7</accession>
<evidence type="ECO:0000313" key="1">
    <source>
        <dbReference type="EMBL" id="ABC32717.1"/>
    </source>
</evidence>
<dbReference type="HOGENOM" id="CLU_3136293_0_0_6"/>
<dbReference type="KEGG" id="hch:HCH_06068"/>
<name>Q2S9F7_HAHCH</name>
<gene>
    <name evidence="1" type="ordered locus">HCH_06068</name>
</gene>
<dbReference type="Proteomes" id="UP000000238">
    <property type="component" value="Chromosome"/>
</dbReference>
<organism evidence="1 2">
    <name type="scientific">Hahella chejuensis (strain KCTC 2396)</name>
    <dbReference type="NCBI Taxonomy" id="349521"/>
    <lineage>
        <taxon>Bacteria</taxon>
        <taxon>Pseudomonadati</taxon>
        <taxon>Pseudomonadota</taxon>
        <taxon>Gammaproteobacteria</taxon>
        <taxon>Oceanospirillales</taxon>
        <taxon>Hahellaceae</taxon>
        <taxon>Hahella</taxon>
    </lineage>
</organism>
<reference evidence="1 2" key="1">
    <citation type="journal article" date="2005" name="Nucleic Acids Res.">
        <title>Genomic blueprint of Hahella chejuensis, a marine microbe producing an algicidal agent.</title>
        <authorList>
            <person name="Jeong H."/>
            <person name="Yim J.H."/>
            <person name="Lee C."/>
            <person name="Choi S.-H."/>
            <person name="Park Y.K."/>
            <person name="Yoon S.H."/>
            <person name="Hur C.-G."/>
            <person name="Kang H.-Y."/>
            <person name="Kim D."/>
            <person name="Lee H.H."/>
            <person name="Park K.H."/>
            <person name="Park S.-H."/>
            <person name="Park H.-S."/>
            <person name="Lee H.K."/>
            <person name="Oh T.K."/>
            <person name="Kim J.F."/>
        </authorList>
    </citation>
    <scope>NUCLEOTIDE SEQUENCE [LARGE SCALE GENOMIC DNA]</scope>
    <source>
        <strain evidence="1 2">KCTC 2396</strain>
    </source>
</reference>
<sequence length="49" mass="5654">MSLSYLPLKQYHPLLHHGLNDVAKPFVDKGKNNDYPGYRRAGIHYQPGF</sequence>
<evidence type="ECO:0000313" key="2">
    <source>
        <dbReference type="Proteomes" id="UP000000238"/>
    </source>
</evidence>
<keyword evidence="2" id="KW-1185">Reference proteome</keyword>
<dbReference type="AlphaFoldDB" id="Q2S9F7"/>